<proteinExistence type="predicted"/>
<dbReference type="SUPFAM" id="SSF52833">
    <property type="entry name" value="Thioredoxin-like"/>
    <property type="match status" value="1"/>
</dbReference>
<organism evidence="3">
    <name type="scientific">Billgrantia gudaonensis</name>
    <dbReference type="NCBI Taxonomy" id="376427"/>
    <lineage>
        <taxon>Bacteria</taxon>
        <taxon>Pseudomonadati</taxon>
        <taxon>Pseudomonadota</taxon>
        <taxon>Gammaproteobacteria</taxon>
        <taxon>Oceanospirillales</taxon>
        <taxon>Halomonadaceae</taxon>
        <taxon>Billgrantia</taxon>
    </lineage>
</organism>
<feature type="region of interest" description="Disordered" evidence="1">
    <location>
        <begin position="151"/>
        <end position="170"/>
    </location>
</feature>
<protein>
    <recommendedName>
        <fullName evidence="2">DSBA-like thioredoxin domain-containing protein</fullName>
    </recommendedName>
</protein>
<comment type="caution">
    <text evidence="3">The sequence shown here is derived from an EMBL/GenBank/DDBJ whole genome shotgun (WGS) entry which is preliminary data.</text>
</comment>
<sequence length="207" mass="22512">MPHVDITVISDAICPWCFIASATWISPWPNCPRKSAYRLAGIPSNSTRHARRGCRGAITAPPSSALGALPGSRRPGGGRCRQAVSRFPRAHDAYAQHLRCSPADLARRGTWRPVGRGRRAFRYYFVEGQDIGDSVVLATLPDAGWRISTYPPFSRATGPERGKSRPRRAQRLGVSGVPTFIIDDAVGLAGAQPPSTARRSSKRIGKR</sequence>
<dbReference type="InterPro" id="IPR036249">
    <property type="entry name" value="Thioredoxin-like_sf"/>
</dbReference>
<dbReference type="EMBL" id="RXHI01000020">
    <property type="protein sequence ID" value="RUA22274.1"/>
    <property type="molecule type" value="Genomic_DNA"/>
</dbReference>
<dbReference type="GO" id="GO:0016491">
    <property type="term" value="F:oxidoreductase activity"/>
    <property type="evidence" value="ECO:0007669"/>
    <property type="project" value="InterPro"/>
</dbReference>
<name>A0A3S0VSL5_9GAMM</name>
<dbReference type="Pfam" id="PF01323">
    <property type="entry name" value="DSBA"/>
    <property type="match status" value="1"/>
</dbReference>
<reference evidence="3" key="1">
    <citation type="submission" date="2018-12" db="EMBL/GenBank/DDBJ databases">
        <authorList>
            <person name="Jadhav K."/>
            <person name="Kushwaha B."/>
            <person name="Jadhav I."/>
        </authorList>
    </citation>
    <scope>NUCLEOTIDE SEQUENCE [LARGE SCALE GENOMIC DNA]</scope>
    <source>
        <strain evidence="3">SBS 10</strain>
    </source>
</reference>
<dbReference type="InterPro" id="IPR001853">
    <property type="entry name" value="DSBA-like_thioredoxin_dom"/>
</dbReference>
<dbReference type="PANTHER" id="PTHR13887">
    <property type="entry name" value="GLUTATHIONE S-TRANSFERASE KAPPA"/>
    <property type="match status" value="1"/>
</dbReference>
<dbReference type="Gene3D" id="3.40.30.10">
    <property type="entry name" value="Glutaredoxin"/>
    <property type="match status" value="1"/>
</dbReference>
<dbReference type="PANTHER" id="PTHR13887:SF41">
    <property type="entry name" value="THIOREDOXIN SUPERFAMILY PROTEIN"/>
    <property type="match status" value="1"/>
</dbReference>
<feature type="domain" description="DSBA-like thioredoxin" evidence="2">
    <location>
        <begin position="118"/>
        <end position="196"/>
    </location>
</feature>
<evidence type="ECO:0000313" key="3">
    <source>
        <dbReference type="EMBL" id="RUA22274.1"/>
    </source>
</evidence>
<accession>A0A3S0VSL5</accession>
<gene>
    <name evidence="3" type="ORF">DSL92_06805</name>
</gene>
<evidence type="ECO:0000259" key="2">
    <source>
        <dbReference type="Pfam" id="PF01323"/>
    </source>
</evidence>
<evidence type="ECO:0000256" key="1">
    <source>
        <dbReference type="SAM" id="MobiDB-lite"/>
    </source>
</evidence>
<dbReference type="AlphaFoldDB" id="A0A3S0VSL5"/>